<evidence type="ECO:0000313" key="3">
    <source>
        <dbReference type="Proteomes" id="UP000000286"/>
    </source>
</evidence>
<keyword evidence="1" id="KW-0472">Membrane</keyword>
<keyword evidence="1" id="KW-1133">Transmembrane helix</keyword>
<reference evidence="2 3" key="1">
    <citation type="journal article" date="2009" name="Proc. Natl. Acad. Sci. U.S.A.">
        <title>Eukaryote-to-eukaryote gene transfer events revealed by the genome sequence of the wine yeast Saccharomyces cerevisiae EC1118.</title>
        <authorList>
            <person name="Novo M."/>
            <person name="Bigey F."/>
            <person name="Beyne E."/>
            <person name="Galeote V."/>
            <person name="Gavory F."/>
            <person name="Mallet S."/>
            <person name="Cambot B."/>
            <person name="Legras J.L."/>
            <person name="Wincker P."/>
            <person name="Casaregola S."/>
            <person name="Dequin S."/>
        </authorList>
    </citation>
    <scope>NUCLEOTIDE SEQUENCE [LARGE SCALE GENOMIC DNA]</scope>
    <source>
        <strain evidence="3">Lalvin EC1118 / Prise de mousse</strain>
    </source>
</reference>
<evidence type="ECO:0000256" key="1">
    <source>
        <dbReference type="SAM" id="Phobius"/>
    </source>
</evidence>
<dbReference type="AlphaFoldDB" id="C8Z8H3"/>
<keyword evidence="1" id="KW-0812">Transmembrane</keyword>
<gene>
    <name evidence="2" type="ORF">EC1118_1G1_2157g</name>
</gene>
<dbReference type="EMBL" id="FN393070">
    <property type="protein sequence ID" value="CAY79689.1"/>
    <property type="molecule type" value="Genomic_DNA"/>
</dbReference>
<dbReference type="HOGENOM" id="CLU_2199050_0_0_1"/>
<organism evidence="2 3">
    <name type="scientific">Saccharomyces cerevisiae (strain Lalvin EC1118 / Prise de mousse)</name>
    <name type="common">Baker's yeast</name>
    <dbReference type="NCBI Taxonomy" id="643680"/>
    <lineage>
        <taxon>Eukaryota</taxon>
        <taxon>Fungi</taxon>
        <taxon>Dikarya</taxon>
        <taxon>Ascomycota</taxon>
        <taxon>Saccharomycotina</taxon>
        <taxon>Saccharomycetes</taxon>
        <taxon>Saccharomycetales</taxon>
        <taxon>Saccharomycetaceae</taxon>
        <taxon>Saccharomyces</taxon>
    </lineage>
</organism>
<feature type="transmembrane region" description="Helical" evidence="1">
    <location>
        <begin position="47"/>
        <end position="73"/>
    </location>
</feature>
<name>C8Z8H3_YEAS8</name>
<accession>C8Z8H3</accession>
<sequence length="108" mass="11472">MAVEDVVLASVRSVVKISFGCKIFSMSSSFKLGKGSIQGASLTFDSLVVPVFAALFMAPTIQLSFCLFCFLSLPALFVKHTSNSLPLSTGTVLLFGICCQVAKSLLKI</sequence>
<evidence type="ECO:0000313" key="2">
    <source>
        <dbReference type="EMBL" id="CAY79689.1"/>
    </source>
</evidence>
<proteinExistence type="predicted"/>
<protein>
    <submittedName>
        <fullName evidence="2">EC1118_1G1_2157p</fullName>
    </submittedName>
</protein>
<dbReference type="Proteomes" id="UP000000286">
    <property type="component" value="Chromosome VII"/>
</dbReference>